<evidence type="ECO:0000256" key="4">
    <source>
        <dbReference type="ARBA" id="ARBA00022598"/>
    </source>
</evidence>
<dbReference type="Gene3D" id="3.40.50.880">
    <property type="match status" value="1"/>
</dbReference>
<dbReference type="Proteomes" id="UP000061382">
    <property type="component" value="Chromosome"/>
</dbReference>
<evidence type="ECO:0000313" key="14">
    <source>
        <dbReference type="Proteomes" id="UP000061382"/>
    </source>
</evidence>
<dbReference type="CDD" id="cd01744">
    <property type="entry name" value="GATase1_CPSase"/>
    <property type="match status" value="1"/>
</dbReference>
<dbReference type="InterPro" id="IPR002474">
    <property type="entry name" value="CarbamoylP_synth_ssu_N"/>
</dbReference>
<organism evidence="13 14">
    <name type="scientific">Rufibacter tibetensis</name>
    <dbReference type="NCBI Taxonomy" id="512763"/>
    <lineage>
        <taxon>Bacteria</taxon>
        <taxon>Pseudomonadati</taxon>
        <taxon>Bacteroidota</taxon>
        <taxon>Cytophagia</taxon>
        <taxon>Cytophagales</taxon>
        <taxon>Hymenobacteraceae</taxon>
        <taxon>Rufibacter</taxon>
    </lineage>
</organism>
<evidence type="ECO:0000256" key="10">
    <source>
        <dbReference type="ARBA" id="ARBA00049285"/>
    </source>
</evidence>
<feature type="binding site" evidence="11">
    <location>
        <position position="51"/>
    </location>
    <ligand>
        <name>L-glutamine</name>
        <dbReference type="ChEBI" id="CHEBI:58359"/>
    </ligand>
</feature>
<evidence type="ECO:0000256" key="11">
    <source>
        <dbReference type="HAMAP-Rule" id="MF_01209"/>
    </source>
</evidence>
<dbReference type="GO" id="GO:0004088">
    <property type="term" value="F:carbamoyl-phosphate synthase (glutamine-hydrolyzing) activity"/>
    <property type="evidence" value="ECO:0007669"/>
    <property type="project" value="UniProtKB-UniRule"/>
</dbReference>
<keyword evidence="14" id="KW-1185">Reference proteome</keyword>
<comment type="similarity">
    <text evidence="3 11">Belongs to the CarA family.</text>
</comment>
<comment type="catalytic activity">
    <reaction evidence="9 11">
        <text>hydrogencarbonate + L-glutamine + 2 ATP + H2O = carbamoyl phosphate + L-glutamate + 2 ADP + phosphate + 2 H(+)</text>
        <dbReference type="Rhea" id="RHEA:18633"/>
        <dbReference type="ChEBI" id="CHEBI:15377"/>
        <dbReference type="ChEBI" id="CHEBI:15378"/>
        <dbReference type="ChEBI" id="CHEBI:17544"/>
        <dbReference type="ChEBI" id="CHEBI:29985"/>
        <dbReference type="ChEBI" id="CHEBI:30616"/>
        <dbReference type="ChEBI" id="CHEBI:43474"/>
        <dbReference type="ChEBI" id="CHEBI:58228"/>
        <dbReference type="ChEBI" id="CHEBI:58359"/>
        <dbReference type="ChEBI" id="CHEBI:456216"/>
        <dbReference type="EC" id="6.3.5.5"/>
    </reaction>
</comment>
<proteinExistence type="inferred from homology"/>
<dbReference type="GO" id="GO:0006541">
    <property type="term" value="P:glutamine metabolic process"/>
    <property type="evidence" value="ECO:0007669"/>
    <property type="project" value="InterPro"/>
</dbReference>
<dbReference type="STRING" id="512763.DC20_11750"/>
<dbReference type="Pfam" id="PF00988">
    <property type="entry name" value="CPSase_sm_chain"/>
    <property type="match status" value="1"/>
</dbReference>
<feature type="binding site" evidence="11">
    <location>
        <position position="261"/>
    </location>
    <ligand>
        <name>L-glutamine</name>
        <dbReference type="ChEBI" id="CHEBI:58359"/>
    </ligand>
</feature>
<dbReference type="AlphaFoldDB" id="A0A0P0C7W2"/>
<dbReference type="SUPFAM" id="SSF52021">
    <property type="entry name" value="Carbamoyl phosphate synthetase, small subunit N-terminal domain"/>
    <property type="match status" value="1"/>
</dbReference>
<dbReference type="HAMAP" id="MF_01209">
    <property type="entry name" value="CPSase_S_chain"/>
    <property type="match status" value="1"/>
</dbReference>
<comment type="catalytic activity">
    <reaction evidence="10 11">
        <text>L-glutamine + H2O = L-glutamate + NH4(+)</text>
        <dbReference type="Rhea" id="RHEA:15889"/>
        <dbReference type="ChEBI" id="CHEBI:15377"/>
        <dbReference type="ChEBI" id="CHEBI:28938"/>
        <dbReference type="ChEBI" id="CHEBI:29985"/>
        <dbReference type="ChEBI" id="CHEBI:58359"/>
    </reaction>
</comment>
<comment type="subunit">
    <text evidence="11">Composed of two chains; the small (or glutamine) chain promotes the hydrolysis of glutamine to ammonia, which is used by the large (or ammonia) chain to synthesize carbamoyl phosphate. Tetramer of heterodimers (alpha,beta)4.</text>
</comment>
<dbReference type="KEGG" id="rti:DC20_11750"/>
<evidence type="ECO:0000256" key="5">
    <source>
        <dbReference type="ARBA" id="ARBA00022741"/>
    </source>
</evidence>
<comment type="function">
    <text evidence="11">Small subunit of the glutamine-dependent carbamoyl phosphate synthetase (CPSase). CPSase catalyzes the formation of carbamoyl phosphate from the ammonia moiety of glutamine, carbonate, and phosphate donated by ATP, constituting the first step of 2 biosynthetic pathways, one leading to arginine and/or urea and the other to pyrimidine nucleotides. The small subunit (glutamine amidotransferase) binds and cleaves glutamine to supply the large subunit with the substrate ammonia.</text>
</comment>
<protein>
    <recommendedName>
        <fullName evidence="11">Carbamoyl phosphate synthase small chain</fullName>
        <ecNumber evidence="11">6.3.5.5</ecNumber>
    </recommendedName>
    <alternativeName>
        <fullName evidence="11">Carbamoyl phosphate synthetase glutamine chain</fullName>
    </alternativeName>
</protein>
<dbReference type="NCBIfam" id="TIGR01368">
    <property type="entry name" value="CPSaseIIsmall"/>
    <property type="match status" value="1"/>
</dbReference>
<dbReference type="RefSeq" id="WP_062544005.1">
    <property type="nucleotide sequence ID" value="NZ_CP012643.1"/>
</dbReference>
<dbReference type="InterPro" id="IPR006274">
    <property type="entry name" value="CarbamoylP_synth_ssu"/>
</dbReference>
<evidence type="ECO:0000256" key="9">
    <source>
        <dbReference type="ARBA" id="ARBA00048816"/>
    </source>
</evidence>
<dbReference type="GO" id="GO:0044205">
    <property type="term" value="P:'de novo' UMP biosynthetic process"/>
    <property type="evidence" value="ECO:0007669"/>
    <property type="project" value="UniProtKB-UniRule"/>
</dbReference>
<feature type="domain" description="Carbamoyl-phosphate synthase small subunit N-terminal" evidence="12">
    <location>
        <begin position="7"/>
        <end position="137"/>
    </location>
</feature>
<keyword evidence="7 11" id="KW-0315">Glutamine amidotransferase</keyword>
<dbReference type="EC" id="6.3.5.5" evidence="11"/>
<dbReference type="GO" id="GO:0004359">
    <property type="term" value="F:glutaminase activity"/>
    <property type="evidence" value="ECO:0007669"/>
    <property type="project" value="RHEA"/>
</dbReference>
<name>A0A0P0C7W2_9BACT</name>
<feature type="binding site" evidence="11">
    <location>
        <position position="229"/>
    </location>
    <ligand>
        <name>L-glutamine</name>
        <dbReference type="ChEBI" id="CHEBI:58359"/>
    </ligand>
</feature>
<evidence type="ECO:0000256" key="7">
    <source>
        <dbReference type="ARBA" id="ARBA00022962"/>
    </source>
</evidence>
<feature type="binding site" evidence="11">
    <location>
        <position position="258"/>
    </location>
    <ligand>
        <name>L-glutamine</name>
        <dbReference type="ChEBI" id="CHEBI:58359"/>
    </ligand>
</feature>
<dbReference type="InterPro" id="IPR035686">
    <property type="entry name" value="CPSase_GATase1"/>
</dbReference>
<feature type="binding site" evidence="11">
    <location>
        <position position="301"/>
    </location>
    <ligand>
        <name>L-glutamine</name>
        <dbReference type="ChEBI" id="CHEBI:58359"/>
    </ligand>
</feature>
<dbReference type="InterPro" id="IPR050472">
    <property type="entry name" value="Anth_synth/Amidotransfase"/>
</dbReference>
<dbReference type="PANTHER" id="PTHR43418">
    <property type="entry name" value="MULTIFUNCTIONAL TRYPTOPHAN BIOSYNTHESIS PROTEIN-RELATED"/>
    <property type="match status" value="1"/>
</dbReference>
<evidence type="ECO:0000256" key="1">
    <source>
        <dbReference type="ARBA" id="ARBA00004812"/>
    </source>
</evidence>
<gene>
    <name evidence="11" type="primary">carA</name>
    <name evidence="13" type="ORF">DC20_11750</name>
</gene>
<dbReference type="GO" id="GO:0005524">
    <property type="term" value="F:ATP binding"/>
    <property type="evidence" value="ECO:0007669"/>
    <property type="project" value="UniProtKB-UniRule"/>
</dbReference>
<dbReference type="InterPro" id="IPR017926">
    <property type="entry name" value="GATASE"/>
</dbReference>
<dbReference type="Gene3D" id="3.50.30.20">
    <property type="entry name" value="Carbamoyl-phosphate synthase small subunit, N-terminal domain"/>
    <property type="match status" value="1"/>
</dbReference>
<feature type="region of interest" description="CPSase" evidence="11">
    <location>
        <begin position="1"/>
        <end position="180"/>
    </location>
</feature>
<keyword evidence="5 11" id="KW-0547">Nucleotide-binding</keyword>
<dbReference type="OrthoDB" id="9804328at2"/>
<dbReference type="PANTHER" id="PTHR43418:SF7">
    <property type="entry name" value="CARBAMOYL-PHOSPHATE SYNTHASE SMALL CHAIN"/>
    <property type="match status" value="1"/>
</dbReference>
<comment type="pathway">
    <text evidence="1 11">Pyrimidine metabolism; UMP biosynthesis via de novo pathway; (S)-dihydroorotate from bicarbonate: step 1/3.</text>
</comment>
<dbReference type="SMART" id="SM01097">
    <property type="entry name" value="CPSase_sm_chain"/>
    <property type="match status" value="1"/>
</dbReference>
<comment type="pathway">
    <text evidence="2 11">Amino-acid biosynthesis; L-arginine biosynthesis; carbamoyl phosphate from bicarbonate: step 1/1.</text>
</comment>
<accession>A0A0P0C7W2</accession>
<dbReference type="PRINTS" id="PR00097">
    <property type="entry name" value="ANTSNTHASEII"/>
</dbReference>
<evidence type="ECO:0000256" key="2">
    <source>
        <dbReference type="ARBA" id="ARBA00005077"/>
    </source>
</evidence>
<dbReference type="EMBL" id="CP012643">
    <property type="protein sequence ID" value="ALI99525.1"/>
    <property type="molecule type" value="Genomic_DNA"/>
</dbReference>
<keyword evidence="11" id="KW-0055">Arginine biosynthesis</keyword>
<dbReference type="PRINTS" id="PR00099">
    <property type="entry name" value="CPSGATASE"/>
</dbReference>
<keyword evidence="11" id="KW-0028">Amino-acid biosynthesis</keyword>
<dbReference type="InterPro" id="IPR036480">
    <property type="entry name" value="CarbP_synth_ssu_N_sf"/>
</dbReference>
<dbReference type="Pfam" id="PF00117">
    <property type="entry name" value="GATase"/>
    <property type="match status" value="1"/>
</dbReference>
<dbReference type="SUPFAM" id="SSF52317">
    <property type="entry name" value="Class I glutamine amidotransferase-like"/>
    <property type="match status" value="1"/>
</dbReference>
<feature type="active site" description="Nucleophile" evidence="11">
    <location>
        <position position="257"/>
    </location>
</feature>
<dbReference type="PATRIC" id="fig|512763.3.peg.2575"/>
<evidence type="ECO:0000256" key="8">
    <source>
        <dbReference type="ARBA" id="ARBA00022975"/>
    </source>
</evidence>
<feature type="binding site" evidence="11">
    <location>
        <position position="302"/>
    </location>
    <ligand>
        <name>L-glutamine</name>
        <dbReference type="ChEBI" id="CHEBI:58359"/>
    </ligand>
</feature>
<dbReference type="FunFam" id="3.50.30.20:FF:000001">
    <property type="entry name" value="Carbamoyl-phosphate synthase small chain"/>
    <property type="match status" value="1"/>
</dbReference>
<dbReference type="GO" id="GO:0006207">
    <property type="term" value="P:'de novo' pyrimidine nucleobase biosynthetic process"/>
    <property type="evidence" value="ECO:0007669"/>
    <property type="project" value="InterPro"/>
</dbReference>
<feature type="binding site" evidence="11">
    <location>
        <position position="231"/>
    </location>
    <ligand>
        <name>L-glutamine</name>
        <dbReference type="ChEBI" id="CHEBI:58359"/>
    </ligand>
</feature>
<reference evidence="13 14" key="1">
    <citation type="submission" date="2015-08" db="EMBL/GenBank/DDBJ databases">
        <title>Complete genome sequence of Rufibacter tibetensis strain 1351t, a radiation-resistant bacterium from tibet plateau.</title>
        <authorList>
            <person name="Dai J."/>
        </authorList>
    </citation>
    <scope>NUCLEOTIDE SEQUENCE [LARGE SCALE GENOMIC DNA]</scope>
    <source>
        <strain evidence="13 14">1351</strain>
    </source>
</reference>
<feature type="binding site" evidence="11">
    <location>
        <position position="299"/>
    </location>
    <ligand>
        <name>L-glutamine</name>
        <dbReference type="ChEBI" id="CHEBI:58359"/>
    </ligand>
</feature>
<dbReference type="PRINTS" id="PR00096">
    <property type="entry name" value="GATASE"/>
</dbReference>
<keyword evidence="6 11" id="KW-0067">ATP-binding</keyword>
<keyword evidence="4 11" id="KW-0436">Ligase</keyword>
<dbReference type="PROSITE" id="PS51273">
    <property type="entry name" value="GATASE_TYPE_1"/>
    <property type="match status" value="1"/>
</dbReference>
<evidence type="ECO:0000313" key="13">
    <source>
        <dbReference type="EMBL" id="ALI99525.1"/>
    </source>
</evidence>
<evidence type="ECO:0000256" key="6">
    <source>
        <dbReference type="ARBA" id="ARBA00022840"/>
    </source>
</evidence>
<feature type="active site" evidence="11">
    <location>
        <position position="343"/>
    </location>
</feature>
<sequence>MKLHTTTDAVLVLEDGTVFRGKSLGRIGTTGGEVCFNTGMTGYQEIFTDPSYYGQIVITTVSHVGNYGVQPEEVESGNIQIKGLVCKEFSHHFSRKTAEGSLQEYFEKAGIVGICEIDTRELVRYVRDKGVMNAIISSDSTDIDDLKEKLKEVPSMAGLELSSKVTTLEQYDLPVTETRFKVAVLDLGVKRNILNNLTSRGCECRVFPYGTTFEEMEEWGPDGYFISNGPGDPAVTFEAVKSVEQILAIEKPMFGICMGHQILAQANGIPTYKMHNGHRGLNHPVKNLITGKSEITSQNHGFAVDADAVRNNPNVEITHINLNDNTVEGIRIKNKPAFSVQYHPESSPGPHDSEYLFDLFVEMLEKEKNS</sequence>
<dbReference type="UniPathway" id="UPA00070">
    <property type="reaction ID" value="UER00115"/>
</dbReference>
<evidence type="ECO:0000259" key="12">
    <source>
        <dbReference type="SMART" id="SM01097"/>
    </source>
</evidence>
<dbReference type="GO" id="GO:0006526">
    <property type="term" value="P:L-arginine biosynthetic process"/>
    <property type="evidence" value="ECO:0007669"/>
    <property type="project" value="UniProtKB-UniRule"/>
</dbReference>
<feature type="active site" evidence="11">
    <location>
        <position position="345"/>
    </location>
</feature>
<dbReference type="NCBIfam" id="NF009475">
    <property type="entry name" value="PRK12838.1"/>
    <property type="match status" value="1"/>
</dbReference>
<keyword evidence="8 11" id="KW-0665">Pyrimidine biosynthesis</keyword>
<evidence type="ECO:0000256" key="3">
    <source>
        <dbReference type="ARBA" id="ARBA00007800"/>
    </source>
</evidence>
<dbReference type="InterPro" id="IPR029062">
    <property type="entry name" value="Class_I_gatase-like"/>
</dbReference>
<dbReference type="UniPathway" id="UPA00068">
    <property type="reaction ID" value="UER00171"/>
</dbReference>